<dbReference type="eggNOG" id="KOG0622">
    <property type="taxonomic scope" value="Eukaryota"/>
</dbReference>
<dbReference type="CDD" id="cd00622">
    <property type="entry name" value="PLPDE_III_ODC"/>
    <property type="match status" value="1"/>
</dbReference>
<dbReference type="InterPro" id="IPR009006">
    <property type="entry name" value="Ala_racemase/Decarboxylase_C"/>
</dbReference>
<name>A0A061F2J7_THECC</name>
<dbReference type="InParanoid" id="A0A061F2J7"/>
<dbReference type="Gramene" id="EOY11123">
    <property type="protein sequence ID" value="EOY11123"/>
    <property type="gene ID" value="TCM_026391"/>
</dbReference>
<dbReference type="SUPFAM" id="SSF50621">
    <property type="entry name" value="Alanine racemase C-terminal domain-like"/>
    <property type="match status" value="1"/>
</dbReference>
<comment type="pathway">
    <text evidence="5">Amine and polyamine biosynthesis; putrescine biosynthesis via L-ornithine pathway; putrescine from L-ornithine: step 1/1.</text>
</comment>
<dbReference type="PANTHER" id="PTHR11482:SF61">
    <property type="entry name" value="ORNITHINE DECARBOXYLASE"/>
    <property type="match status" value="1"/>
</dbReference>
<keyword evidence="3 9" id="KW-0663">Pyridoxal phosphate</keyword>
<evidence type="ECO:0000256" key="10">
    <source>
        <dbReference type="RuleBase" id="RU003737"/>
    </source>
</evidence>
<evidence type="ECO:0000256" key="5">
    <source>
        <dbReference type="ARBA" id="ARBA00034115"/>
    </source>
</evidence>
<dbReference type="HOGENOM" id="CLU_026444_1_0_1"/>
<dbReference type="AlphaFoldDB" id="A0A061F2J7"/>
<comment type="similarity">
    <text evidence="2 10">Belongs to the Orn/Lys/Arg decarboxylase class-II family.</text>
</comment>
<accession>A0A061F2J7</accession>
<evidence type="ECO:0000259" key="11">
    <source>
        <dbReference type="Pfam" id="PF00278"/>
    </source>
</evidence>
<dbReference type="InterPro" id="IPR022644">
    <property type="entry name" value="De-COase2_N"/>
</dbReference>
<dbReference type="PRINTS" id="PR01182">
    <property type="entry name" value="ORNDCRBXLASE"/>
</dbReference>
<reference evidence="13 14" key="1">
    <citation type="journal article" date="2013" name="Genome Biol.">
        <title>The genome sequence of the most widely cultivated cacao type and its use to identify candidate genes regulating pod color.</title>
        <authorList>
            <person name="Motamayor J.C."/>
            <person name="Mockaitis K."/>
            <person name="Schmutz J."/>
            <person name="Haiminen N."/>
            <person name="Iii D.L."/>
            <person name="Cornejo O."/>
            <person name="Findley S.D."/>
            <person name="Zheng P."/>
            <person name="Utro F."/>
            <person name="Royaert S."/>
            <person name="Saski C."/>
            <person name="Jenkins J."/>
            <person name="Podicheti R."/>
            <person name="Zhao M."/>
            <person name="Scheffler B.E."/>
            <person name="Stack J.C."/>
            <person name="Feltus F.A."/>
            <person name="Mustiga G.M."/>
            <person name="Amores F."/>
            <person name="Phillips W."/>
            <person name="Marelli J.P."/>
            <person name="May G.D."/>
            <person name="Shapiro H."/>
            <person name="Ma J."/>
            <person name="Bustamante C.D."/>
            <person name="Schnell R.J."/>
            <person name="Main D."/>
            <person name="Gilbert D."/>
            <person name="Parida L."/>
            <person name="Kuhn D.N."/>
        </authorList>
    </citation>
    <scope>NUCLEOTIDE SEQUENCE [LARGE SCALE GENOMIC DNA]</scope>
    <source>
        <strain evidence="14">cv. Matina 1-6</strain>
    </source>
</reference>
<proteinExistence type="inferred from homology"/>
<dbReference type="GO" id="GO:0033387">
    <property type="term" value="P:putrescine biosynthetic process from arginine, via ornithine"/>
    <property type="evidence" value="ECO:0000318"/>
    <property type="project" value="GO_Central"/>
</dbReference>
<dbReference type="InterPro" id="IPR022653">
    <property type="entry name" value="De-COase2_pyr-phos_BS"/>
</dbReference>
<evidence type="ECO:0000256" key="7">
    <source>
        <dbReference type="ARBA" id="ARBA00046672"/>
    </source>
</evidence>
<dbReference type="Pfam" id="PF00278">
    <property type="entry name" value="Orn_DAP_Arg_deC"/>
    <property type="match status" value="1"/>
</dbReference>
<dbReference type="InterPro" id="IPR029066">
    <property type="entry name" value="PLP-binding_barrel"/>
</dbReference>
<dbReference type="Proteomes" id="UP000026915">
    <property type="component" value="Chromosome 5"/>
</dbReference>
<dbReference type="InterPro" id="IPR022657">
    <property type="entry name" value="De-COase2_CS"/>
</dbReference>
<feature type="domain" description="Orn/DAP/Arg decarboxylase 2 N-terminal" evidence="12">
    <location>
        <begin position="87"/>
        <end position="319"/>
    </location>
</feature>
<dbReference type="UniPathway" id="UPA00535">
    <property type="reaction ID" value="UER00288"/>
</dbReference>
<dbReference type="Gene3D" id="2.40.37.10">
    <property type="entry name" value="Lyase, Ornithine Decarboxylase, Chain A, domain 1"/>
    <property type="match status" value="1"/>
</dbReference>
<dbReference type="PANTHER" id="PTHR11482">
    <property type="entry name" value="ARGININE/DIAMINOPIMELATE/ORNITHINE DECARBOXYLASE"/>
    <property type="match status" value="1"/>
</dbReference>
<dbReference type="PROSITE" id="PS00878">
    <property type="entry name" value="ODR_DC_2_1"/>
    <property type="match status" value="1"/>
</dbReference>
<evidence type="ECO:0000256" key="2">
    <source>
        <dbReference type="ARBA" id="ARBA00008872"/>
    </source>
</evidence>
<dbReference type="PROSITE" id="PS00879">
    <property type="entry name" value="ODR_DC_2_2"/>
    <property type="match status" value="1"/>
</dbReference>
<dbReference type="InterPro" id="IPR022643">
    <property type="entry name" value="De-COase2_C"/>
</dbReference>
<dbReference type="SUPFAM" id="SSF51419">
    <property type="entry name" value="PLP-binding barrel"/>
    <property type="match status" value="1"/>
</dbReference>
<evidence type="ECO:0000256" key="8">
    <source>
        <dbReference type="ARBA" id="ARBA00049127"/>
    </source>
</evidence>
<gene>
    <name evidence="13" type="ORF">TCM_026391</name>
</gene>
<dbReference type="FunFam" id="3.20.20.10:FF:000005">
    <property type="entry name" value="Ornithine decarboxylase"/>
    <property type="match status" value="1"/>
</dbReference>
<evidence type="ECO:0000313" key="14">
    <source>
        <dbReference type="Proteomes" id="UP000026915"/>
    </source>
</evidence>
<evidence type="ECO:0000256" key="4">
    <source>
        <dbReference type="ARBA" id="ARBA00023239"/>
    </source>
</evidence>
<dbReference type="EC" id="4.1.1.17" evidence="6"/>
<organism evidence="13 14">
    <name type="scientific">Theobroma cacao</name>
    <name type="common">Cacao</name>
    <name type="synonym">Cocoa</name>
    <dbReference type="NCBI Taxonomy" id="3641"/>
    <lineage>
        <taxon>Eukaryota</taxon>
        <taxon>Viridiplantae</taxon>
        <taxon>Streptophyta</taxon>
        <taxon>Embryophyta</taxon>
        <taxon>Tracheophyta</taxon>
        <taxon>Spermatophyta</taxon>
        <taxon>Magnoliopsida</taxon>
        <taxon>eudicotyledons</taxon>
        <taxon>Gunneridae</taxon>
        <taxon>Pentapetalae</taxon>
        <taxon>rosids</taxon>
        <taxon>malvids</taxon>
        <taxon>Malvales</taxon>
        <taxon>Malvaceae</taxon>
        <taxon>Byttnerioideae</taxon>
        <taxon>Theobroma</taxon>
    </lineage>
</organism>
<dbReference type="OMA" id="GCESHEE"/>
<dbReference type="Pfam" id="PF02784">
    <property type="entry name" value="Orn_Arg_deC_N"/>
    <property type="match status" value="1"/>
</dbReference>
<protein>
    <recommendedName>
        <fullName evidence="6">ornithine decarboxylase</fullName>
        <ecNumber evidence="6">4.1.1.17</ecNumber>
    </recommendedName>
</protein>
<evidence type="ECO:0000256" key="1">
    <source>
        <dbReference type="ARBA" id="ARBA00001933"/>
    </source>
</evidence>
<dbReference type="GO" id="GO:0004586">
    <property type="term" value="F:ornithine decarboxylase activity"/>
    <property type="evidence" value="ECO:0000318"/>
    <property type="project" value="GO_Central"/>
</dbReference>
<evidence type="ECO:0000256" key="9">
    <source>
        <dbReference type="PIRSR" id="PIRSR600183-50"/>
    </source>
</evidence>
<evidence type="ECO:0000313" key="13">
    <source>
        <dbReference type="EMBL" id="EOY11123.1"/>
    </source>
</evidence>
<evidence type="ECO:0000256" key="3">
    <source>
        <dbReference type="ARBA" id="ARBA00022898"/>
    </source>
</evidence>
<keyword evidence="4" id="KW-0456">Lyase</keyword>
<feature type="active site" description="Proton donor" evidence="9">
    <location>
        <position position="392"/>
    </location>
</feature>
<sequence length="578" mass="63836">MALLIIWETRTLLYNLSSSFVYRGIINSLLSSPKSFQTMVGPAMVTEKRVAATRLSKDELIAFIQSIILNEQQEEMGPFYVLDLGVVRSLLDAWTLNLPMVQPFYAVKCNPNPAFLKEMAALGTSFDCASRAEIQTILSLGVSPDRIVFANTCKPESHIKYAAKVGVNLATFDSKCELEKIKKWHPKCALLMRIQVPETSGAAFLFGSKFGALPEEIVPLLQSAQAAELNVVGVSFHIGSRAINYHAFEEAILAAKTTFETAAQLGLPKMHILNIGGGFTSGPKFTEAASAVKVALQKYFPNGPATGLKIMAEPGRFFANEPFTLATSILGKRIRNEIKEYWINDGMSGSMNYLKYDHDDVICTPLANYGSNDVMTCKGLKTSDSTVFGPTCDPEDTVLEGYPLPDLQVNDWLVFHNLGAYTSSRGNDFNGFKTSAIPTYLANFGCFGFFFVIPLSPRHIRSLLPGAFARPFRGKSTRWPCSSDCLSSRWGDFQGQSHFATSSSNGAKPSSPTFHSYMAPELVSPEGLGIKLNPSKLLHIFKFAEELSISKLYYVRKCCKNYEIIFKELVKILHRKAN</sequence>
<comment type="subunit">
    <text evidence="7">Homodimer. Only the dimer is catalytically active, as the active sites are constructed of residues from both monomers.</text>
</comment>
<keyword evidence="14" id="KW-1185">Reference proteome</keyword>
<dbReference type="Gene3D" id="3.20.20.10">
    <property type="entry name" value="Alanine racemase"/>
    <property type="match status" value="1"/>
</dbReference>
<dbReference type="STRING" id="3641.A0A061F2J7"/>
<feature type="domain" description="Orn/DAP/Arg decarboxylase 2 C-terminal" evidence="11">
    <location>
        <begin position="83"/>
        <end position="419"/>
    </location>
</feature>
<evidence type="ECO:0000256" key="6">
    <source>
        <dbReference type="ARBA" id="ARBA00034138"/>
    </source>
</evidence>
<dbReference type="EMBL" id="CM001883">
    <property type="protein sequence ID" value="EOY11123.1"/>
    <property type="molecule type" value="Genomic_DNA"/>
</dbReference>
<dbReference type="InterPro" id="IPR002433">
    <property type="entry name" value="Orn_de-COase"/>
</dbReference>
<evidence type="ECO:0000259" key="12">
    <source>
        <dbReference type="Pfam" id="PF02784"/>
    </source>
</evidence>
<feature type="modified residue" description="N6-(pyridoxal phosphate)lysine" evidence="9">
    <location>
        <position position="108"/>
    </location>
</feature>
<dbReference type="InterPro" id="IPR000183">
    <property type="entry name" value="Orn/DAP/Arg_de-COase"/>
</dbReference>
<dbReference type="GO" id="GO:0005737">
    <property type="term" value="C:cytoplasm"/>
    <property type="evidence" value="ECO:0000318"/>
    <property type="project" value="GO_Central"/>
</dbReference>
<dbReference type="PRINTS" id="PR01179">
    <property type="entry name" value="ODADCRBXLASE"/>
</dbReference>
<comment type="cofactor">
    <cofactor evidence="1 9">
        <name>pyridoxal 5'-phosphate</name>
        <dbReference type="ChEBI" id="CHEBI:597326"/>
    </cofactor>
</comment>
<comment type="catalytic activity">
    <reaction evidence="8">
        <text>L-ornithine + H(+) = putrescine + CO2</text>
        <dbReference type="Rhea" id="RHEA:22964"/>
        <dbReference type="ChEBI" id="CHEBI:15378"/>
        <dbReference type="ChEBI" id="CHEBI:16526"/>
        <dbReference type="ChEBI" id="CHEBI:46911"/>
        <dbReference type="ChEBI" id="CHEBI:326268"/>
        <dbReference type="EC" id="4.1.1.17"/>
    </reaction>
</comment>